<evidence type="ECO:0000313" key="4">
    <source>
        <dbReference type="Proteomes" id="UP001617907"/>
    </source>
</evidence>
<gene>
    <name evidence="3" type="ORF">ACIQFM_20580</name>
</gene>
<dbReference type="InterPro" id="IPR045851">
    <property type="entry name" value="AMP-bd_C_sf"/>
</dbReference>
<sequence>MKSGRESVTYAGAHRRALAWAGAIDRAVPRESRVVGVLGTGGVHTCVGVLAALYAGATVVPLHPDFPAARTAHMAEAAGVRLLLTDGAAGPGAGPVPVFDLDDEPPGAPLPAPLPVAPSDHAYILFTSGSTGRPKGVPLTHAGLGHYFRLVDERYDFTPDDVFSGTFDLNFDCSVFDLFCAWGAGAHLVRTPPYAYRDLPRHLAEEQVTVWFSTPSAIGLARRTTGLAEGCLPTLRRSFFAGEALRCEDAAYWQRAAAGSALENLYGPTELTITIARHRWDPATSPELAVNGVVPIGLVHDGHEHLVVDGELWVSGPQMAAGYLDPTDDEGRYVRRDGVTYYRTGDQVSPAPDGQLRYLGRRDNQLQIQGRRVEPAEIEHALRACPGVEDAVAVGVPSGAGTELFVFYTGDRVPPGKLAKNVAESVPAALVPRHYRHVAELPLNGNRKTDRRALLAEAEKELRAPGIPD</sequence>
<dbReference type="SUPFAM" id="SSF56801">
    <property type="entry name" value="Acetyl-CoA synthetase-like"/>
    <property type="match status" value="1"/>
</dbReference>
<dbReference type="PANTHER" id="PTHR45527">
    <property type="entry name" value="NONRIBOSOMAL PEPTIDE SYNTHETASE"/>
    <property type="match status" value="1"/>
</dbReference>
<dbReference type="Proteomes" id="UP001617907">
    <property type="component" value="Unassembled WGS sequence"/>
</dbReference>
<evidence type="ECO:0000259" key="1">
    <source>
        <dbReference type="Pfam" id="PF00501"/>
    </source>
</evidence>
<dbReference type="Gene3D" id="3.30.300.30">
    <property type="match status" value="1"/>
</dbReference>
<dbReference type="PANTHER" id="PTHR45527:SF1">
    <property type="entry name" value="FATTY ACID SYNTHASE"/>
    <property type="match status" value="1"/>
</dbReference>
<reference evidence="3 4" key="1">
    <citation type="submission" date="2024-10" db="EMBL/GenBank/DDBJ databases">
        <title>The Natural Products Discovery Center: Release of the First 8490 Sequenced Strains for Exploring Actinobacteria Biosynthetic Diversity.</title>
        <authorList>
            <person name="Kalkreuter E."/>
            <person name="Kautsar S.A."/>
            <person name="Yang D."/>
            <person name="Bader C.D."/>
            <person name="Teijaro C.N."/>
            <person name="Fluegel L."/>
            <person name="Davis C.M."/>
            <person name="Simpson J.R."/>
            <person name="Lauterbach L."/>
            <person name="Steele A.D."/>
            <person name="Gui C."/>
            <person name="Meng S."/>
            <person name="Li G."/>
            <person name="Viehrig K."/>
            <person name="Ye F."/>
            <person name="Su P."/>
            <person name="Kiefer A.F."/>
            <person name="Nichols A."/>
            <person name="Cepeda A.J."/>
            <person name="Yan W."/>
            <person name="Fan B."/>
            <person name="Jiang Y."/>
            <person name="Adhikari A."/>
            <person name="Zheng C.-J."/>
            <person name="Schuster L."/>
            <person name="Cowan T.M."/>
            <person name="Smanski M.J."/>
            <person name="Chevrette M.G."/>
            <person name="De Carvalho L.P.S."/>
            <person name="Shen B."/>
        </authorList>
    </citation>
    <scope>NUCLEOTIDE SEQUENCE [LARGE SCALE GENOMIC DNA]</scope>
    <source>
        <strain evidence="3 4">NPDC093086</strain>
    </source>
</reference>
<dbReference type="InterPro" id="IPR025110">
    <property type="entry name" value="AMP-bd_C"/>
</dbReference>
<organism evidence="3 4">
    <name type="scientific">Streptomyces ardesiacus</name>
    <dbReference type="NCBI Taxonomy" id="285564"/>
    <lineage>
        <taxon>Bacteria</taxon>
        <taxon>Bacillati</taxon>
        <taxon>Actinomycetota</taxon>
        <taxon>Actinomycetes</taxon>
        <taxon>Kitasatosporales</taxon>
        <taxon>Streptomycetaceae</taxon>
        <taxon>Streptomyces</taxon>
    </lineage>
</organism>
<dbReference type="InterPro" id="IPR020845">
    <property type="entry name" value="AMP-binding_CS"/>
</dbReference>
<comment type="caution">
    <text evidence="3">The sequence shown here is derived from an EMBL/GenBank/DDBJ whole genome shotgun (WGS) entry which is preliminary data.</text>
</comment>
<dbReference type="InterPro" id="IPR000873">
    <property type="entry name" value="AMP-dep_synth/lig_dom"/>
</dbReference>
<name>A0ABW8HD01_9ACTN</name>
<accession>A0ABW8HD01</accession>
<dbReference type="EMBL" id="JBIVPC010000011">
    <property type="protein sequence ID" value="MFJ6038646.1"/>
    <property type="molecule type" value="Genomic_DNA"/>
</dbReference>
<protein>
    <submittedName>
        <fullName evidence="3">AMP-binding protein</fullName>
    </submittedName>
</protein>
<dbReference type="PROSITE" id="PS00455">
    <property type="entry name" value="AMP_BINDING"/>
    <property type="match status" value="1"/>
</dbReference>
<dbReference type="Pfam" id="PF00501">
    <property type="entry name" value="AMP-binding"/>
    <property type="match status" value="1"/>
</dbReference>
<evidence type="ECO:0000259" key="2">
    <source>
        <dbReference type="Pfam" id="PF13193"/>
    </source>
</evidence>
<evidence type="ECO:0000313" key="3">
    <source>
        <dbReference type="EMBL" id="MFJ6038646.1"/>
    </source>
</evidence>
<dbReference type="InterPro" id="IPR042099">
    <property type="entry name" value="ANL_N_sf"/>
</dbReference>
<feature type="domain" description="AMP-dependent synthetase/ligase" evidence="1">
    <location>
        <begin position="4"/>
        <end position="324"/>
    </location>
</feature>
<feature type="domain" description="AMP-binding enzyme C-terminal" evidence="2">
    <location>
        <begin position="377"/>
        <end position="448"/>
    </location>
</feature>
<proteinExistence type="predicted"/>
<dbReference type="Pfam" id="PF13193">
    <property type="entry name" value="AMP-binding_C"/>
    <property type="match status" value="1"/>
</dbReference>
<dbReference type="RefSeq" id="WP_350890424.1">
    <property type="nucleotide sequence ID" value="NZ_JBEOTR010000007.1"/>
</dbReference>
<dbReference type="Gene3D" id="3.40.50.12780">
    <property type="entry name" value="N-terminal domain of ligase-like"/>
    <property type="match status" value="1"/>
</dbReference>
<keyword evidence="4" id="KW-1185">Reference proteome</keyword>